<dbReference type="PANTHER" id="PTHR14097:SF7">
    <property type="entry name" value="OXIDOREDUCTASE HTATIP2"/>
    <property type="match status" value="1"/>
</dbReference>
<sequence>MLLAGATGLIGGLLLQGLLAHPAVTQVHALVRRPLDARHAKLHLHGVDFTALPALPDVDEVYLALGTTIRLAGSQAAFRAVDLHANLAVAEAAVKAGARRLGLVSAAGASSNSAVFYNRVKGELEDALMALELDALVIARPSLLLDSRAHLGQAPRLAEQLSIPIGRLIAPLVPGAYRPVYAQSVATALLRYVPVATGLLVLPSADLARSG</sequence>
<evidence type="ECO:0000259" key="1">
    <source>
        <dbReference type="Pfam" id="PF13460"/>
    </source>
</evidence>
<keyword evidence="3" id="KW-1185">Reference proteome</keyword>
<dbReference type="Pfam" id="PF13460">
    <property type="entry name" value="NAD_binding_10"/>
    <property type="match status" value="1"/>
</dbReference>
<evidence type="ECO:0000313" key="3">
    <source>
        <dbReference type="Proteomes" id="UP000067461"/>
    </source>
</evidence>
<accession>A0A060NI20</accession>
<dbReference type="Gene3D" id="3.40.50.720">
    <property type="entry name" value="NAD(P)-binding Rossmann-like Domain"/>
    <property type="match status" value="1"/>
</dbReference>
<organism evidence="2 3">
    <name type="scientific">Serpentinimonas raichei</name>
    <dbReference type="NCBI Taxonomy" id="1458425"/>
    <lineage>
        <taxon>Bacteria</taxon>
        <taxon>Pseudomonadati</taxon>
        <taxon>Pseudomonadota</taxon>
        <taxon>Betaproteobacteria</taxon>
        <taxon>Burkholderiales</taxon>
        <taxon>Comamonadaceae</taxon>
        <taxon>Serpentinimonas</taxon>
    </lineage>
</organism>
<dbReference type="AlphaFoldDB" id="A0A060NI20"/>
<dbReference type="EMBL" id="AP014568">
    <property type="protein sequence ID" value="BAO80862.1"/>
    <property type="molecule type" value="Genomic_DNA"/>
</dbReference>
<dbReference type="SUPFAM" id="SSF51735">
    <property type="entry name" value="NAD(P)-binding Rossmann-fold domains"/>
    <property type="match status" value="1"/>
</dbReference>
<evidence type="ECO:0000313" key="2">
    <source>
        <dbReference type="EMBL" id="BAO80862.1"/>
    </source>
</evidence>
<name>A0A060NI20_9BURK</name>
<gene>
    <name evidence="2" type="ORF">SRAA_1008</name>
</gene>
<dbReference type="HOGENOM" id="CLU_071330_2_1_4"/>
<dbReference type="KEGG" id="cbaa:SRAA_1008"/>
<dbReference type="InterPro" id="IPR036291">
    <property type="entry name" value="NAD(P)-bd_dom_sf"/>
</dbReference>
<dbReference type="InterPro" id="IPR016040">
    <property type="entry name" value="NAD(P)-bd_dom"/>
</dbReference>
<protein>
    <submittedName>
        <fullName evidence="2">Predicted nucleoside-diphosphate-sugar epimerase</fullName>
    </submittedName>
</protein>
<dbReference type="STRING" id="1458425.SRAA_1008"/>
<proteinExistence type="predicted"/>
<reference evidence="2 3" key="1">
    <citation type="journal article" date="2014" name="Nat. Commun.">
        <title>Physiological and genomic features of highly alkaliphilic hydrogen-utilizing Betaproteobacteria from a continental serpentinizing site.</title>
        <authorList>
            <person name="Suzuki S."/>
            <person name="Kuenen J.G."/>
            <person name="Schipper K."/>
            <person name="van der Velde S."/>
            <person name="Ishii S."/>
            <person name="Wu A."/>
            <person name="Sorokin D.Y."/>
            <person name="Tenney A."/>
            <person name="Meng X.Y."/>
            <person name="Morrill P.L."/>
            <person name="Kamagata Y."/>
            <person name="Muyzer G."/>
            <person name="Nealson K.H."/>
        </authorList>
    </citation>
    <scope>NUCLEOTIDE SEQUENCE [LARGE SCALE GENOMIC DNA]</scope>
    <source>
        <strain evidence="2 3">A1</strain>
    </source>
</reference>
<feature type="domain" description="NAD(P)-binding" evidence="1">
    <location>
        <begin position="5"/>
        <end position="147"/>
    </location>
</feature>
<dbReference type="PANTHER" id="PTHR14097">
    <property type="entry name" value="OXIDOREDUCTASE HTATIP2"/>
    <property type="match status" value="1"/>
</dbReference>
<dbReference type="Proteomes" id="UP000067461">
    <property type="component" value="Chromosome"/>
</dbReference>